<dbReference type="Proteomes" id="UP001198439">
    <property type="component" value="Unassembled WGS sequence"/>
</dbReference>
<sequence>MIKVFISQPMRDKTDEQIKTERKRALDEIKALYPNDEIEEIQSFFEDAPHDATPLCFLGESIKLLGQADFAYFCKDWDKYRGCIAENTICNLYEIPHIEEHVKEN</sequence>
<dbReference type="EMBL" id="JAJDKZ010000017">
    <property type="protein sequence ID" value="MCB8610371.1"/>
    <property type="molecule type" value="Genomic_DNA"/>
</dbReference>
<comment type="caution">
    <text evidence="1">The sequence shown here is derived from an EMBL/GenBank/DDBJ whole genome shotgun (WGS) entry which is preliminary data.</text>
</comment>
<evidence type="ECO:0000313" key="2">
    <source>
        <dbReference type="Proteomes" id="UP001198439"/>
    </source>
</evidence>
<proteinExistence type="predicted"/>
<evidence type="ECO:0008006" key="3">
    <source>
        <dbReference type="Google" id="ProtNLM"/>
    </source>
</evidence>
<evidence type="ECO:0000313" key="1">
    <source>
        <dbReference type="EMBL" id="MCB8610371.1"/>
    </source>
</evidence>
<name>A0AAW4VTU8_9FIRM</name>
<accession>A0AAW4VTU8</accession>
<dbReference type="RefSeq" id="WP_227279580.1">
    <property type="nucleotide sequence ID" value="NZ_JAJDKR010000016.1"/>
</dbReference>
<protein>
    <recommendedName>
        <fullName evidence="3">DUF4406 domain-containing protein</fullName>
    </recommendedName>
</protein>
<reference evidence="1" key="1">
    <citation type="submission" date="2021-10" db="EMBL/GenBank/DDBJ databases">
        <title>Collection of gut derived symbiotic bacterial strains cultured from healthy donors.</title>
        <authorList>
            <person name="Lin H."/>
            <person name="Littmann E."/>
            <person name="Kohout C."/>
            <person name="Pamer E.G."/>
        </authorList>
    </citation>
    <scope>NUCLEOTIDE SEQUENCE</scope>
    <source>
        <strain evidence="1">DFI.4.48</strain>
    </source>
</reference>
<gene>
    <name evidence="1" type="ORF">LJD69_07160</name>
</gene>
<organism evidence="1 2">
    <name type="scientific">Faecalibacillus faecis</name>
    <dbReference type="NCBI Taxonomy" id="1982628"/>
    <lineage>
        <taxon>Bacteria</taxon>
        <taxon>Bacillati</taxon>
        <taxon>Bacillota</taxon>
        <taxon>Erysipelotrichia</taxon>
        <taxon>Erysipelotrichales</taxon>
        <taxon>Coprobacillaceae</taxon>
        <taxon>Faecalibacillus</taxon>
    </lineage>
</organism>
<dbReference type="AlphaFoldDB" id="A0AAW4VTU8"/>